<name>A0A198FPR5_9GAMM</name>
<organism evidence="1 2">
    <name type="scientific">Proteus myxofaciens ATCC 19692</name>
    <dbReference type="NCBI Taxonomy" id="1354337"/>
    <lineage>
        <taxon>Bacteria</taxon>
        <taxon>Pseudomonadati</taxon>
        <taxon>Pseudomonadota</taxon>
        <taxon>Gammaproteobacteria</taxon>
        <taxon>Enterobacterales</taxon>
        <taxon>Morganellaceae</taxon>
        <taxon>Proteus</taxon>
    </lineage>
</organism>
<gene>
    <name evidence="1" type="ORF">M983_2092</name>
</gene>
<dbReference type="EMBL" id="LXEN01000098">
    <property type="protein sequence ID" value="OAT26765.1"/>
    <property type="molecule type" value="Genomic_DNA"/>
</dbReference>
<dbReference type="Pfam" id="PF08843">
    <property type="entry name" value="AbiEii"/>
    <property type="match status" value="1"/>
</dbReference>
<sequence>MKKLKNQFLEVSDALALGNPAIPEKDYWVVALLAELEKLSFDTHQMVFSGGTALTKSNIKIFRMSEDVDIKLIPTDRFNSYSREKRKAKRKALIQKLEESLTRQTSHFSIEEKIVRDEYRYIEYELKYPQQFSQAPYLRPIIKLELVETILLVQAEFRSIQSLVAQLYQQPQEVNKFACSSIQSTLIEKIISMLRRTMLVKRDPKRKDDPTLVRHIYDIYCIDMKQQFDFKSFIPLFQKVLQEDIKRFGNQHAEFVNNPIKELQLGLQELESNLIYHQRFTDFVTPMVFSPETPQYDICFASFKTISQRLIDNNLNKHEII</sequence>
<evidence type="ECO:0000313" key="2">
    <source>
        <dbReference type="Proteomes" id="UP000094023"/>
    </source>
</evidence>
<dbReference type="RefSeq" id="WP_066750162.1">
    <property type="nucleotide sequence ID" value="NZ_LXEN01000098.1"/>
</dbReference>
<dbReference type="STRING" id="1354337.M983_2092"/>
<protein>
    <submittedName>
        <fullName evidence="1">Inorganic pyrophosphatase/exopolyphosphatase</fullName>
    </submittedName>
</protein>
<accession>A0A198FPR5</accession>
<dbReference type="AlphaFoldDB" id="A0A198FPR5"/>
<dbReference type="InterPro" id="IPR014942">
    <property type="entry name" value="AbiEii"/>
</dbReference>
<dbReference type="OrthoDB" id="9780929at2"/>
<reference evidence="1 2" key="1">
    <citation type="submission" date="2016-04" db="EMBL/GenBank/DDBJ databases">
        <title>ATOL: Assembling a taxonomically balanced genome-scale reconstruction of the evolutionary history of the Enterobacteriaceae.</title>
        <authorList>
            <person name="Plunkett G.III."/>
            <person name="Neeno-Eckwall E.C."/>
            <person name="Glasner J.D."/>
            <person name="Perna N.T."/>
        </authorList>
    </citation>
    <scope>NUCLEOTIDE SEQUENCE [LARGE SCALE GENOMIC DNA]</scope>
    <source>
        <strain evidence="1 2">ATCC 19692</strain>
    </source>
</reference>
<proteinExistence type="predicted"/>
<keyword evidence="2" id="KW-1185">Reference proteome</keyword>
<comment type="caution">
    <text evidence="1">The sequence shown here is derived from an EMBL/GenBank/DDBJ whole genome shotgun (WGS) entry which is preliminary data.</text>
</comment>
<evidence type="ECO:0000313" key="1">
    <source>
        <dbReference type="EMBL" id="OAT26765.1"/>
    </source>
</evidence>
<dbReference type="Gene3D" id="3.10.450.620">
    <property type="entry name" value="JHP933, nucleotidyltransferase-like core domain"/>
    <property type="match status" value="1"/>
</dbReference>
<dbReference type="Proteomes" id="UP000094023">
    <property type="component" value="Unassembled WGS sequence"/>
</dbReference>
<dbReference type="PATRIC" id="fig|1354337.4.peg.2142"/>